<dbReference type="SUPFAM" id="SSF81383">
    <property type="entry name" value="F-box domain"/>
    <property type="match status" value="1"/>
</dbReference>
<sequence>MIKCPTSALAAAPAASLPDNGDILRGILLRLPPLPSSLPRASLVSKLWCRVVSDPCFRRNFRAHHHKTPPLLGFFFDDFGFELQSCRYVFTPTLDAPDRIPPERFSCPTKGSLLGFRHGLALLKCGLKAVVWDPVTNFQCSIDFPPEFNVNHNVRIYNGAVTRYSASSSAFRLVMVFYGVLERIMCASVYDSESGKWGEIISTQTFSDICKPSVMVGNKLYFLIRHRRNSSFLQFDLDSPSMAVIQMSEDIPIPERSHVQALRTQDGGLGFAVVSKHIMQLWGKTTISGGGNVVRGELQKIVELDQLLSLRPSTNVHESSVIGYDEATNTIFLWTTMGVFMIQLDSMKFTKVSEDTCIRRYFPFASFYPW</sequence>
<dbReference type="EMBL" id="OZ075138">
    <property type="protein sequence ID" value="CAL5010047.1"/>
    <property type="molecule type" value="Genomic_DNA"/>
</dbReference>
<feature type="domain" description="F-box" evidence="1">
    <location>
        <begin position="22"/>
        <end position="59"/>
    </location>
</feature>
<dbReference type="Pfam" id="PF00646">
    <property type="entry name" value="F-box"/>
    <property type="match status" value="1"/>
</dbReference>
<gene>
    <name evidence="3" type="ORF">URODEC1_LOCUS69818</name>
</gene>
<evidence type="ECO:0000259" key="1">
    <source>
        <dbReference type="Pfam" id="PF00646"/>
    </source>
</evidence>
<accession>A0ABC9BX41</accession>
<dbReference type="Proteomes" id="UP001497457">
    <property type="component" value="Chromosome 28b"/>
</dbReference>
<keyword evidence="4" id="KW-1185">Reference proteome</keyword>
<protein>
    <recommendedName>
        <fullName evidence="5">F-box domain-containing protein</fullName>
    </recommendedName>
</protein>
<dbReference type="PANTHER" id="PTHR32133">
    <property type="entry name" value="OS07G0120400 PROTEIN"/>
    <property type="match status" value="1"/>
</dbReference>
<proteinExistence type="predicted"/>
<reference evidence="4" key="1">
    <citation type="submission" date="2024-06" db="EMBL/GenBank/DDBJ databases">
        <authorList>
            <person name="Ryan C."/>
        </authorList>
    </citation>
    <scope>NUCLEOTIDE SEQUENCE [LARGE SCALE GENOMIC DNA]</scope>
</reference>
<feature type="domain" description="F-box protein AT5G49610-like beta-propeller" evidence="2">
    <location>
        <begin position="154"/>
        <end position="367"/>
    </location>
</feature>
<reference evidence="3 4" key="2">
    <citation type="submission" date="2024-10" db="EMBL/GenBank/DDBJ databases">
        <authorList>
            <person name="Ryan C."/>
        </authorList>
    </citation>
    <scope>NUCLEOTIDE SEQUENCE [LARGE SCALE GENOMIC DNA]</scope>
</reference>
<evidence type="ECO:0000313" key="3">
    <source>
        <dbReference type="EMBL" id="CAL5010047.1"/>
    </source>
</evidence>
<name>A0ABC9BX41_9POAL</name>
<evidence type="ECO:0000313" key="4">
    <source>
        <dbReference type="Proteomes" id="UP001497457"/>
    </source>
</evidence>
<evidence type="ECO:0000259" key="2">
    <source>
        <dbReference type="Pfam" id="PF23635"/>
    </source>
</evidence>
<evidence type="ECO:0008006" key="5">
    <source>
        <dbReference type="Google" id="ProtNLM"/>
    </source>
</evidence>
<organism evidence="3 4">
    <name type="scientific">Urochloa decumbens</name>
    <dbReference type="NCBI Taxonomy" id="240449"/>
    <lineage>
        <taxon>Eukaryota</taxon>
        <taxon>Viridiplantae</taxon>
        <taxon>Streptophyta</taxon>
        <taxon>Embryophyta</taxon>
        <taxon>Tracheophyta</taxon>
        <taxon>Spermatophyta</taxon>
        <taxon>Magnoliopsida</taxon>
        <taxon>Liliopsida</taxon>
        <taxon>Poales</taxon>
        <taxon>Poaceae</taxon>
        <taxon>PACMAD clade</taxon>
        <taxon>Panicoideae</taxon>
        <taxon>Panicodae</taxon>
        <taxon>Paniceae</taxon>
        <taxon>Melinidinae</taxon>
        <taxon>Urochloa</taxon>
    </lineage>
</organism>
<dbReference type="InterPro" id="IPR056594">
    <property type="entry name" value="AT5G49610-like_b-prop"/>
</dbReference>
<dbReference type="Pfam" id="PF23635">
    <property type="entry name" value="Beta-prop_AT5G49610-like"/>
    <property type="match status" value="1"/>
</dbReference>
<dbReference type="InterPro" id="IPR001810">
    <property type="entry name" value="F-box_dom"/>
</dbReference>
<dbReference type="PANTHER" id="PTHR32133:SF134">
    <property type="entry name" value="OS05G0320100 PROTEIN"/>
    <property type="match status" value="1"/>
</dbReference>
<dbReference type="InterPro" id="IPR036047">
    <property type="entry name" value="F-box-like_dom_sf"/>
</dbReference>
<dbReference type="AlphaFoldDB" id="A0ABC9BX41"/>